<sequence>MRIKWALLATLVLFADKTLAASAFDNLSFALKQQQIITSLREHCNIDENVSDDKIRTVFLNSQTNHELIPAAAKAFDQKDTQGYARAIDSVRCPDIK</sequence>
<name>A0A0B1R0P6_9GAMM</name>
<keyword evidence="2" id="KW-0732">Signal</keyword>
<dbReference type="InterPro" id="IPR048144">
    <property type="entry name" value="YicS_fam"/>
</dbReference>
<evidence type="ECO:0000313" key="4">
    <source>
        <dbReference type="Proteomes" id="UP000030853"/>
    </source>
</evidence>
<dbReference type="NCBIfam" id="NF041639">
    <property type="entry name" value="YicS_fam"/>
    <property type="match status" value="1"/>
</dbReference>
<feature type="signal peptide" evidence="2">
    <location>
        <begin position="1"/>
        <end position="20"/>
    </location>
</feature>
<feature type="chain" id="PRO_5002081402" description="Uncharacterized protein YicS" evidence="2">
    <location>
        <begin position="21"/>
        <end position="97"/>
    </location>
</feature>
<organism evidence="3 4">
    <name type="scientific">Pantoea rodasii</name>
    <dbReference type="NCBI Taxonomy" id="1076549"/>
    <lineage>
        <taxon>Bacteria</taxon>
        <taxon>Pseudomonadati</taxon>
        <taxon>Pseudomonadota</taxon>
        <taxon>Gammaproteobacteria</taxon>
        <taxon>Enterobacterales</taxon>
        <taxon>Erwiniaceae</taxon>
        <taxon>Pantoea</taxon>
    </lineage>
</organism>
<dbReference type="RefSeq" id="WP_039337022.1">
    <property type="nucleotide sequence ID" value="NZ_JTJJ01000148.1"/>
</dbReference>
<protein>
    <recommendedName>
        <fullName evidence="1">Uncharacterized protein YicS</fullName>
    </recommendedName>
</protein>
<evidence type="ECO:0000313" key="3">
    <source>
        <dbReference type="EMBL" id="KHJ65246.1"/>
    </source>
</evidence>
<dbReference type="Proteomes" id="UP000030853">
    <property type="component" value="Unassembled WGS sequence"/>
</dbReference>
<dbReference type="AlphaFoldDB" id="A0A0B1R0P6"/>
<proteinExistence type="predicted"/>
<reference evidence="3 4" key="1">
    <citation type="submission" date="2014-11" db="EMBL/GenBank/DDBJ databases">
        <title>Genome sequencing of Pantoea rodasii ND03.</title>
        <authorList>
            <person name="Muhamad Yunos N.Y."/>
            <person name="Chan K.-G."/>
        </authorList>
    </citation>
    <scope>NUCLEOTIDE SEQUENCE [LARGE SCALE GENOMIC DNA]</scope>
    <source>
        <strain evidence="3 4">ND03</strain>
    </source>
</reference>
<accession>A0A0B1R0P6</accession>
<evidence type="ECO:0000256" key="2">
    <source>
        <dbReference type="SAM" id="SignalP"/>
    </source>
</evidence>
<gene>
    <name evidence="3" type="ORF">QU24_25655</name>
</gene>
<comment type="caution">
    <text evidence="3">The sequence shown here is derived from an EMBL/GenBank/DDBJ whole genome shotgun (WGS) entry which is preliminary data.</text>
</comment>
<evidence type="ECO:0000256" key="1">
    <source>
        <dbReference type="ARBA" id="ARBA00035681"/>
    </source>
</evidence>
<dbReference type="EMBL" id="JTJJ01000148">
    <property type="protein sequence ID" value="KHJ65246.1"/>
    <property type="molecule type" value="Genomic_DNA"/>
</dbReference>